<evidence type="ECO:0000256" key="9">
    <source>
        <dbReference type="HAMAP-Rule" id="MF_00236"/>
    </source>
</evidence>
<dbReference type="Pfam" id="PF02416">
    <property type="entry name" value="TatA_B_E"/>
    <property type="match status" value="1"/>
</dbReference>
<keyword evidence="9" id="KW-1003">Cell membrane</keyword>
<dbReference type="Proteomes" id="UP000031518">
    <property type="component" value="Unassembled WGS sequence"/>
</dbReference>
<sequence>MFLLIFEFLGTTELLVILVVALILFGPRRLPELGRSLGRSLSEFKRASEDFKRTWEMEVERERIEREAEVSRAMIPEEPQADQSVSPLEPQVAPADNTVARSSSPLASEPEKSSGTEKRDWL</sequence>
<keyword evidence="3 9" id="KW-0812">Transmembrane</keyword>
<protein>
    <recommendedName>
        <fullName evidence="9">Sec-independent protein translocase protein TatA</fullName>
    </recommendedName>
</protein>
<evidence type="ECO:0000256" key="3">
    <source>
        <dbReference type="ARBA" id="ARBA00022692"/>
    </source>
</evidence>
<evidence type="ECO:0000313" key="11">
    <source>
        <dbReference type="EMBL" id="CDM66697.1"/>
    </source>
</evidence>
<dbReference type="RefSeq" id="WP_060635683.1">
    <property type="nucleotide sequence ID" value="NZ_CBXV010000008.1"/>
</dbReference>
<dbReference type="NCBIfam" id="NF011430">
    <property type="entry name" value="PRK14861.1"/>
    <property type="match status" value="1"/>
</dbReference>
<dbReference type="PANTHER" id="PTHR33162:SF1">
    <property type="entry name" value="SEC-INDEPENDENT PROTEIN TRANSLOCASE PROTEIN TATA, CHLOROPLASTIC"/>
    <property type="match status" value="1"/>
</dbReference>
<organism evidence="11 12">
    <name type="scientific">Pyrinomonas methylaliphatogenes</name>
    <dbReference type="NCBI Taxonomy" id="454194"/>
    <lineage>
        <taxon>Bacteria</taxon>
        <taxon>Pseudomonadati</taxon>
        <taxon>Acidobacteriota</taxon>
        <taxon>Blastocatellia</taxon>
        <taxon>Blastocatellales</taxon>
        <taxon>Pyrinomonadaceae</taxon>
        <taxon>Pyrinomonas</taxon>
    </lineage>
</organism>
<evidence type="ECO:0000256" key="1">
    <source>
        <dbReference type="ARBA" id="ARBA00004167"/>
    </source>
</evidence>
<dbReference type="STRING" id="454194.PYK22_02730"/>
<dbReference type="GO" id="GO:0043953">
    <property type="term" value="P:protein transport by the Tat complex"/>
    <property type="evidence" value="ECO:0007669"/>
    <property type="project" value="UniProtKB-UniRule"/>
</dbReference>
<reference evidence="11 12" key="1">
    <citation type="submission" date="2013-12" db="EMBL/GenBank/DDBJ databases">
        <authorList>
            <person name="Stott M."/>
        </authorList>
    </citation>
    <scope>NUCLEOTIDE SEQUENCE [LARGE SCALE GENOMIC DNA]</scope>
    <source>
        <strain evidence="11 12">K22</strain>
    </source>
</reference>
<feature type="region of interest" description="Disordered" evidence="10">
    <location>
        <begin position="65"/>
        <end position="122"/>
    </location>
</feature>
<comment type="function">
    <text evidence="8">Part of the twin-arginine translocation (Tat) system that transports large folded proteins containing a characteristic twin-arginine motif in their signal peptide across the thylakoid membrane. Involved in delta pH-dependent protein transport required for chloroplast development, especially thylakoid membrane formation. TATC and TATB mediate precursor recognition, whereas TATA facilitates translocation.</text>
</comment>
<dbReference type="GO" id="GO:0008320">
    <property type="term" value="F:protein transmembrane transporter activity"/>
    <property type="evidence" value="ECO:0007669"/>
    <property type="project" value="UniProtKB-UniRule"/>
</dbReference>
<reference evidence="11 12" key="2">
    <citation type="submission" date="2015-01" db="EMBL/GenBank/DDBJ databases">
        <title>Complete genome sequence of Pyrinomonas methylaliphatogenes type strain K22T.</title>
        <authorList>
            <person name="Lee K.C.Y."/>
            <person name="Power J.F."/>
            <person name="Dunfield P.F."/>
            <person name="Morgan X.C."/>
            <person name="Huttenhower C."/>
            <person name="Stott M.B."/>
        </authorList>
    </citation>
    <scope>NUCLEOTIDE SEQUENCE [LARGE SCALE GENOMIC DNA]</scope>
    <source>
        <strain evidence="11 12">K22</strain>
    </source>
</reference>
<evidence type="ECO:0000256" key="8">
    <source>
        <dbReference type="ARBA" id="ARBA00025340"/>
    </source>
</evidence>
<dbReference type="GO" id="GO:0006886">
    <property type="term" value="P:intracellular protein transport"/>
    <property type="evidence" value="ECO:0007669"/>
    <property type="project" value="UniProtKB-ARBA"/>
</dbReference>
<dbReference type="AlphaFoldDB" id="A0A0B6X134"/>
<evidence type="ECO:0000256" key="10">
    <source>
        <dbReference type="SAM" id="MobiDB-lite"/>
    </source>
</evidence>
<keyword evidence="2 9" id="KW-0813">Transport</keyword>
<dbReference type="PRINTS" id="PR01506">
    <property type="entry name" value="TATBPROTEIN"/>
</dbReference>
<dbReference type="HAMAP" id="MF_00236">
    <property type="entry name" value="TatA_E"/>
    <property type="match status" value="1"/>
</dbReference>
<keyword evidence="12" id="KW-1185">Reference proteome</keyword>
<dbReference type="PANTHER" id="PTHR33162">
    <property type="entry name" value="SEC-INDEPENDENT PROTEIN TRANSLOCASE PROTEIN TATA, CHLOROPLASTIC"/>
    <property type="match status" value="1"/>
</dbReference>
<comment type="subunit">
    <text evidence="9">Forms a complex with TatC.</text>
</comment>
<evidence type="ECO:0000313" key="12">
    <source>
        <dbReference type="Proteomes" id="UP000031518"/>
    </source>
</evidence>
<evidence type="ECO:0000256" key="2">
    <source>
        <dbReference type="ARBA" id="ARBA00022448"/>
    </source>
</evidence>
<dbReference type="Gene3D" id="1.20.5.3310">
    <property type="match status" value="1"/>
</dbReference>
<keyword evidence="7 9" id="KW-0472">Membrane</keyword>
<gene>
    <name evidence="9" type="primary">tatA</name>
    <name evidence="11" type="ORF">PYK22_02730</name>
</gene>
<proteinExistence type="inferred from homology"/>
<dbReference type="NCBIfam" id="TIGR01411">
    <property type="entry name" value="tatAE"/>
    <property type="match status" value="1"/>
</dbReference>
<dbReference type="EMBL" id="CBXV010000008">
    <property type="protein sequence ID" value="CDM66697.1"/>
    <property type="molecule type" value="Genomic_DNA"/>
</dbReference>
<keyword evidence="4 9" id="KW-0653">Protein transport</keyword>
<comment type="subcellular location">
    <subcellularLocation>
        <location evidence="9">Cell membrane</location>
        <topology evidence="9">Single-pass membrane protein</topology>
    </subcellularLocation>
    <subcellularLocation>
        <location evidence="1">Membrane</location>
        <topology evidence="1">Single-pass membrane protein</topology>
    </subcellularLocation>
</comment>
<evidence type="ECO:0000256" key="6">
    <source>
        <dbReference type="ARBA" id="ARBA00023010"/>
    </source>
</evidence>
<feature type="compositionally biased region" description="Basic and acidic residues" evidence="10">
    <location>
        <begin position="109"/>
        <end position="122"/>
    </location>
</feature>
<comment type="similarity">
    <text evidence="9">Belongs to the TatA/E family.</text>
</comment>
<keyword evidence="5 9" id="KW-1133">Transmembrane helix</keyword>
<comment type="function">
    <text evidence="9">Part of the twin-arginine translocation (Tat) system that transports large folded proteins containing a characteristic twin-arginine motif in their signal peptide across membranes. TatA could form the protein-conducting channel of the Tat system.</text>
</comment>
<keyword evidence="6 9" id="KW-0811">Translocation</keyword>
<feature type="transmembrane region" description="Helical" evidence="9">
    <location>
        <begin position="6"/>
        <end position="25"/>
    </location>
</feature>
<accession>A0A0B6X134</accession>
<evidence type="ECO:0000256" key="4">
    <source>
        <dbReference type="ARBA" id="ARBA00022927"/>
    </source>
</evidence>
<dbReference type="InterPro" id="IPR006312">
    <property type="entry name" value="TatA/E"/>
</dbReference>
<dbReference type="OrthoDB" id="9800908at2"/>
<name>A0A0B6X134_9BACT</name>
<evidence type="ECO:0000256" key="5">
    <source>
        <dbReference type="ARBA" id="ARBA00022989"/>
    </source>
</evidence>
<dbReference type="GO" id="GO:0033281">
    <property type="term" value="C:TAT protein transport complex"/>
    <property type="evidence" value="ECO:0007669"/>
    <property type="project" value="UniProtKB-UniRule"/>
</dbReference>
<dbReference type="InterPro" id="IPR003369">
    <property type="entry name" value="TatA/B/E"/>
</dbReference>
<evidence type="ECO:0000256" key="7">
    <source>
        <dbReference type="ARBA" id="ARBA00023136"/>
    </source>
</evidence>